<accession>A0AAN9XWL0</accession>
<keyword evidence="2" id="KW-1185">Reference proteome</keyword>
<proteinExistence type="predicted"/>
<evidence type="ECO:0000313" key="1">
    <source>
        <dbReference type="EMBL" id="KAK7411917.1"/>
    </source>
</evidence>
<evidence type="ECO:0000313" key="2">
    <source>
        <dbReference type="Proteomes" id="UP001386955"/>
    </source>
</evidence>
<organism evidence="1 2">
    <name type="scientific">Psophocarpus tetragonolobus</name>
    <name type="common">Winged bean</name>
    <name type="synonym">Dolichos tetragonolobus</name>
    <dbReference type="NCBI Taxonomy" id="3891"/>
    <lineage>
        <taxon>Eukaryota</taxon>
        <taxon>Viridiplantae</taxon>
        <taxon>Streptophyta</taxon>
        <taxon>Embryophyta</taxon>
        <taxon>Tracheophyta</taxon>
        <taxon>Spermatophyta</taxon>
        <taxon>Magnoliopsida</taxon>
        <taxon>eudicotyledons</taxon>
        <taxon>Gunneridae</taxon>
        <taxon>Pentapetalae</taxon>
        <taxon>rosids</taxon>
        <taxon>fabids</taxon>
        <taxon>Fabales</taxon>
        <taxon>Fabaceae</taxon>
        <taxon>Papilionoideae</taxon>
        <taxon>50 kb inversion clade</taxon>
        <taxon>NPAAA clade</taxon>
        <taxon>indigoferoid/millettioid clade</taxon>
        <taxon>Phaseoleae</taxon>
        <taxon>Psophocarpus</taxon>
    </lineage>
</organism>
<reference evidence="1 2" key="1">
    <citation type="submission" date="2024-01" db="EMBL/GenBank/DDBJ databases">
        <title>The genomes of 5 underutilized Papilionoideae crops provide insights into root nodulation and disease resistanc.</title>
        <authorList>
            <person name="Jiang F."/>
        </authorList>
    </citation>
    <scope>NUCLEOTIDE SEQUENCE [LARGE SCALE GENOMIC DNA]</scope>
    <source>
        <strain evidence="1">DUOXIRENSHENG_FW03</strain>
        <tissue evidence="1">Leaves</tissue>
    </source>
</reference>
<comment type="caution">
    <text evidence="1">The sequence shown here is derived from an EMBL/GenBank/DDBJ whole genome shotgun (WGS) entry which is preliminary data.</text>
</comment>
<gene>
    <name evidence="1" type="ORF">VNO78_03361</name>
</gene>
<protein>
    <submittedName>
        <fullName evidence="1">Uncharacterized protein</fullName>
    </submittedName>
</protein>
<dbReference type="Proteomes" id="UP001386955">
    <property type="component" value="Unassembled WGS sequence"/>
</dbReference>
<dbReference type="AlphaFoldDB" id="A0AAN9XWL0"/>
<sequence>MVIFAFRVQCAVCRLQLVRHSNNIATEDYKRGHSPKSHFRAHKDNLGNAQTAPTFLLTTLCNHHYQDGFCLWKLETKYNLFLSSPS</sequence>
<name>A0AAN9XWL0_PSOTE</name>
<dbReference type="EMBL" id="JAYMYS010000001">
    <property type="protein sequence ID" value="KAK7411917.1"/>
    <property type="molecule type" value="Genomic_DNA"/>
</dbReference>